<feature type="domain" description="FATC" evidence="26">
    <location>
        <begin position="3043"/>
        <end position="3075"/>
    </location>
</feature>
<dbReference type="Gene3D" id="3.30.420.40">
    <property type="match status" value="2"/>
</dbReference>
<dbReference type="SUPFAM" id="SSF56112">
    <property type="entry name" value="Protein kinase-like (PK-like)"/>
    <property type="match status" value="1"/>
</dbReference>
<feature type="compositionally biased region" description="Basic and acidic residues" evidence="23">
    <location>
        <begin position="3264"/>
        <end position="3278"/>
    </location>
</feature>
<evidence type="ECO:0000256" key="23">
    <source>
        <dbReference type="SAM" id="MobiDB-lite"/>
    </source>
</evidence>
<dbReference type="SUPFAM" id="SSF53067">
    <property type="entry name" value="Actin-like ATPase domain"/>
    <property type="match status" value="2"/>
</dbReference>
<evidence type="ECO:0000256" key="22">
    <source>
        <dbReference type="ARBA" id="ARBA00033001"/>
    </source>
</evidence>
<evidence type="ECO:0000256" key="4">
    <source>
        <dbReference type="ARBA" id="ARBA00012513"/>
    </source>
</evidence>
<keyword evidence="12 27" id="KW-0418">Kinase</keyword>
<keyword evidence="15" id="KW-0156">Chromatin regulator</keyword>
<evidence type="ECO:0000256" key="2">
    <source>
        <dbReference type="ARBA" id="ARBA00010769"/>
    </source>
</evidence>
<feature type="compositionally biased region" description="Basic residues" evidence="23">
    <location>
        <begin position="3379"/>
        <end position="3388"/>
    </location>
</feature>
<evidence type="ECO:0000256" key="10">
    <source>
        <dbReference type="ARBA" id="ARBA00022763"/>
    </source>
</evidence>
<evidence type="ECO:0000259" key="24">
    <source>
        <dbReference type="PROSITE" id="PS50290"/>
    </source>
</evidence>
<dbReference type="PROSITE" id="PS51190">
    <property type="entry name" value="FATC"/>
    <property type="match status" value="1"/>
</dbReference>
<keyword evidence="11" id="KW-0863">Zinc-finger</keyword>
<evidence type="ECO:0000256" key="18">
    <source>
        <dbReference type="ARBA" id="ARBA00023254"/>
    </source>
</evidence>
<dbReference type="InterPro" id="IPR043129">
    <property type="entry name" value="ATPase_NBD"/>
</dbReference>
<dbReference type="SUPFAM" id="SSF57716">
    <property type="entry name" value="Glucocorticoid receptor-like (DNA-binding domain)"/>
    <property type="match status" value="1"/>
</dbReference>
<dbReference type="PROSITE" id="PS50290">
    <property type="entry name" value="PI3_4_KINASE_3"/>
    <property type="match status" value="1"/>
</dbReference>
<comment type="similarity">
    <text evidence="2">Belongs to the PI3/PI4-kinase family. ATM subfamily.</text>
</comment>
<evidence type="ECO:0000256" key="13">
    <source>
        <dbReference type="ARBA" id="ARBA00022833"/>
    </source>
</evidence>
<dbReference type="STRING" id="5514.A0A395S6N0"/>
<protein>
    <recommendedName>
        <fullName evidence="5">Serine/threonine-protein kinase MEC1</fullName>
        <ecNumber evidence="4">2.7.11.1</ecNumber>
    </recommendedName>
    <alternativeName>
        <fullName evidence="22">ATR homolog</fullName>
    </alternativeName>
    <alternativeName>
        <fullName evidence="21">DNA-damage checkpoint kinase MEC1</fullName>
    </alternativeName>
    <alternativeName>
        <fullName evidence="20">Mitosis entry checkpoint protein 1</fullName>
    </alternativeName>
</protein>
<gene>
    <name evidence="27" type="ORF">FSPOR_5553</name>
</gene>
<keyword evidence="17" id="KW-0539">Nucleus</keyword>
<comment type="subunit">
    <text evidence="3">Associates with DNA double-strand breaks.</text>
</comment>
<dbReference type="PANTHER" id="PTHR11139:SF125">
    <property type="entry name" value="SERINE_THREONINE-PROTEIN KINASE MEC1"/>
    <property type="match status" value="1"/>
</dbReference>
<keyword evidence="13" id="KW-0862">Zinc</keyword>
<dbReference type="GO" id="GO:0006281">
    <property type="term" value="P:DNA repair"/>
    <property type="evidence" value="ECO:0007669"/>
    <property type="project" value="UniProtKB-KW"/>
</dbReference>
<dbReference type="Pfam" id="PF02259">
    <property type="entry name" value="FAT"/>
    <property type="match status" value="1"/>
</dbReference>
<evidence type="ECO:0000313" key="27">
    <source>
        <dbReference type="EMBL" id="RGP68074.1"/>
    </source>
</evidence>
<evidence type="ECO:0000256" key="14">
    <source>
        <dbReference type="ARBA" id="ARBA00022840"/>
    </source>
</evidence>
<feature type="compositionally biased region" description="Basic residues" evidence="23">
    <location>
        <begin position="3414"/>
        <end position="3423"/>
    </location>
</feature>
<dbReference type="CDD" id="cd00892">
    <property type="entry name" value="PIKKc_ATR"/>
    <property type="match status" value="1"/>
</dbReference>
<comment type="function">
    <text evidence="19">Serine/threonine protein kinase which activates checkpoint signaling upon genotoxic stresses such as ionizing radiation (IR), ultraviolet light (UV), or DNA replication stalling, thereby acting as a DNA damage sensor. Recognizes the substrate consensus sequence [ST]-Q. Phosphorylates histone H2A to form H2AS128ph (gamma-H2A) at sites of DNA damage, involved in the regulation of DNA damage response mechanism. Required for the control of telomere length and genome stability.</text>
</comment>
<dbReference type="GO" id="GO:0000723">
    <property type="term" value="P:telomere maintenance"/>
    <property type="evidence" value="ECO:0007669"/>
    <property type="project" value="TreeGrafter"/>
</dbReference>
<feature type="compositionally biased region" description="Polar residues" evidence="23">
    <location>
        <begin position="1274"/>
        <end position="1286"/>
    </location>
</feature>
<dbReference type="GO" id="GO:0000077">
    <property type="term" value="P:DNA damage checkpoint signaling"/>
    <property type="evidence" value="ECO:0007669"/>
    <property type="project" value="TreeGrafter"/>
</dbReference>
<dbReference type="Gene3D" id="3.30.1740.10">
    <property type="entry name" value="Zinc finger, PARP-type"/>
    <property type="match status" value="1"/>
</dbReference>
<reference evidence="27 28" key="1">
    <citation type="journal article" date="2018" name="PLoS Pathog.">
        <title>Evolution of structural diversity of trichothecenes, a family of toxins produced by plant pathogenic and entomopathogenic fungi.</title>
        <authorList>
            <person name="Proctor R.H."/>
            <person name="McCormick S.P."/>
            <person name="Kim H.S."/>
            <person name="Cardoza R.E."/>
            <person name="Stanley A.M."/>
            <person name="Lindo L."/>
            <person name="Kelly A."/>
            <person name="Brown D.W."/>
            <person name="Lee T."/>
            <person name="Vaughan M.M."/>
            <person name="Alexander N.J."/>
            <person name="Busman M."/>
            <person name="Gutierrez S."/>
        </authorList>
    </citation>
    <scope>NUCLEOTIDE SEQUENCE [LARGE SCALE GENOMIC DNA]</scope>
    <source>
        <strain evidence="27 28">NRRL 3299</strain>
    </source>
</reference>
<dbReference type="Pfam" id="PF25385">
    <property type="entry name" value="HEAT_MEC1_N"/>
    <property type="match status" value="1"/>
</dbReference>
<evidence type="ECO:0000256" key="9">
    <source>
        <dbReference type="ARBA" id="ARBA00022741"/>
    </source>
</evidence>
<dbReference type="PANTHER" id="PTHR11139">
    <property type="entry name" value="ATAXIA TELANGIECTASIA MUTATED ATM -RELATED"/>
    <property type="match status" value="1"/>
</dbReference>
<dbReference type="InterPro" id="IPR016024">
    <property type="entry name" value="ARM-type_fold"/>
</dbReference>
<dbReference type="Pfam" id="PF00645">
    <property type="entry name" value="zf-PARP"/>
    <property type="match status" value="1"/>
</dbReference>
<evidence type="ECO:0000256" key="6">
    <source>
        <dbReference type="ARBA" id="ARBA00022527"/>
    </source>
</evidence>
<evidence type="ECO:0000259" key="25">
    <source>
        <dbReference type="PROSITE" id="PS51189"/>
    </source>
</evidence>
<evidence type="ECO:0000256" key="20">
    <source>
        <dbReference type="ARBA" id="ARBA00029679"/>
    </source>
</evidence>
<dbReference type="GO" id="GO:0004674">
    <property type="term" value="F:protein serine/threonine kinase activity"/>
    <property type="evidence" value="ECO:0007669"/>
    <property type="project" value="UniProtKB-KW"/>
</dbReference>
<dbReference type="SMART" id="SM01343">
    <property type="entry name" value="FATC"/>
    <property type="match status" value="1"/>
</dbReference>
<dbReference type="Pfam" id="PF08064">
    <property type="entry name" value="UME"/>
    <property type="match status" value="1"/>
</dbReference>
<sequence>MTGRRIVVSIDFGTTYSGVAWADTTRPDVQHVVTEWPAGGSFKSSAKVPTELRKVAAGWQWGFQIPETAKRSKYFKLKLDDPSGLTKDGESAKDLTKVYLSCLQSHFVSVLGKRLSPSVVRSTPMDFVVTVPAIWSPKAKQMTEQAAAMAGFCGNQRIMLISEPEAAALYTLNTLSPATLQVGRKFVVCDAGGGTVDLISYQVTRTGSVEVREVTEGTGGKCGSSMLNMRFRRHLKQTHGEKYWTDERLVPALNEFETFKKTFSPKGEPLTLKVDPSLGLKRNRYTMSQDDMKTKIFEPIIKDVVCLIKEQIRMAGEGVAAVILVGGFGQSKYLKSRVKEAISSRTEVLQPEDGWTAVVKGAAMHGLSRYQSSSTRVEVASRIARRSYGTCLMTKYDRVKHNPKEAFWSEKEQEHVVSEMCWFIQKGESYPEGRPSRIEYQCDLPVTVGHEPQTEVDIYSNNNDGKAPVHRDSTTQRIGTLSIDLRKIPEGVKRASKVRRMGNHQYYCLKGAIEAVYGSAEITYTVKLGGTKAGTYLTMKVPEWCHMTSRCPTLLVAPYHSPSPKSSCIVCSDSIHDASYIMAYNLHPRAAVSDHGQMTGGYAQGPPPSTLAAQLVENISASTKSSKSDENSELKGFFAIIQRVKDDPTLLKTPEDRVEHNHMLIYVYSRAVLEGIRLDDPFLDRAQVRTEALKAINFLRFSIKETPAVLKHKVNSQEYMFRGQEPLWIWLLPQLLRLLGHAQCLELTEAIESFLQYTMLIIAQNWSLWDMAPAFLFYLRTITSHVLNRLQDPLVVPDVEESFGMLSLPSELALCRYVDKSSSLTSQLTYSVDRMPHALQQLISFCNVVAYPILSMDETFHTVVSFSESAVWLIDVLGDMQAVRNRYGHAFPASSLHILQKTIQIERALSRKTGVSASVHKKAITLLILLCGDIVASLNASSLLDPNDEETRHSYVLALAIITAASVEDRSIGRLAISSLVDESSMFYSAMPEGTDIWRITQMLRQVNASSKPELLSSSTHPSNFEDTEVAEILQALDLTYDAPDENSQDRSKRRKVSQMDSSPMAVLMSSLGATLGLKSVDDGFPNLEQQFLNTFPSLDEARQCLALDLLSRVSCLADRKVPPSNDEKASDAKTRCSVCETNTFPSRSTPYAATVQKSRVEALFTQLIRLPIVAESRRPRVAAMMALRKVILHCDDAEILNLETSALGQWCLQSLNSSIRELRIAAGRVLATFSLTRPETVLSSIVLPARPAEGNGAKNPQVNQPQEPPVHANLNSSTADGTSSAKRQDLISRNRKNSIALLKSISDKDQPNLTETFIMAWGQLGTVVWEHELNLVLIKLLEYLGSSNNVVSAFAFNELLNLADARRVTPRRLFEPFWPNLAYMATKDMVQRPQMSRTIAELLQVSVNELLLLIQTHALPWLVLDKQKDVIQKIAEARQESEIWLPLIDPANLAATLALLLIQDTEDIAAFAKSRLDELSAHFETESLADLLQVEPVLTVMELLKAAGDSDETRKAPIRKALDTMAEMLLPSSKGTRSKKGDHTARFIHSSLLGLMARLFDVINDQNLPDPERRCYIRAMEEMIRVSRGYASTARPQISACLLSTLAQDALREASFSCWVSMLTHLGSEDVEALLETTFFIVTRYWPSMNEPTTLLAQRTLQQLVDKFEALVAKYIVKLPSLRHIPELKDIEAKLEQHRPAALAVEEVLEAFAARIRHENSGVTLQALTELIPYLRGNQAALHTSDASLQSDTGVVILVRSLLDCACKYNGLPGDIARLCTEALGLIGCLDPSKTETVKEQKSIVILNNFVDTEETTDFVIFLLEEALVPAFLSTTDVKFQGFLSFVMQELTSRCDLSAACAMATSGMSGGNDIYRKWITMPEAVREVVSPFLTSKYVVAPMAHSEINYPIFRPERSYGNWLRHYVIDLLRKGQTAFADLIFEPLARVIRVRDLAIAEFILPYIVLHTLLGSRATQNDRENVLGELLAILEHQPSEGASYLEKEDMKRFCHAVFRIVDYAMRWMQTKRAGGRLTESDKARLAQVQEALDKIPAELIAQRAVDCNDYARALFHLEQHAQKMEQRKREPGERIRLLQKLQDIYANVDEPDGLDGISAHLQVLDINQQILSHRKAGRWTAVQNWYEIKLAKEPANIDAQIDLLHCLKQAGQHEALLNHVEGMQTDASIDNKIMPYAVEAAWVTGRWESLVKFTKRFHGDIVEDFNVSVAAVLDKLMAKNNPKELSAIMNSIRVKISSSMNAASTSSLQACHDLLLKAHILTDLEIIVGTKAGDEAARQNTMALLDRRLEIIGAYMSDKQYLLGIRRAAMELTRPSFTDLDISGLWLSSARLARKSNSLHQSFNAVLHASQLGDDAATIENAKLLWREDQHRKAIQVLQGAIKSNKFMTQTGTTTSTNTNKLNPQQKLLTARAQLLLAKWLDSAGQTHAGALREKYQQPPKTFATWEKGHYYLGRHYKKILEAEKPLKAEDQSDNYITGEVARLVIENYVRSLNSGTKYLYQTLPRILTLWLDLGAQVDKAPEGKASLSRELHRRRVEQLNLLHSFLDKYIHRLPAYIFYTALPQIVARIAHPNPQVFDRLTHIIVKVVEAHPRQALWSLIGIMTTRQVSERKARGTQILQTLRNISKKVEGSSTDFKHLLRMGEKLAEQLLLACQNGDFRSNKTVHASLSRDLRFHHKCTPCPLVVPVENSLTATLPAVSEFVKKHKAFSRDVVTIDSFLDDVLVLSSLAKPRRLTARGSDGKNYMLLIKPKDDLRTDQRLMEFNGLINRSLKRDVESSRRQLYIRTYAVTPLNEECGIIEWVPGIKTMRDILINLYASRKIYPDYTVLKQLMDEACLSDGKIRIFTDEVLGRFPPVLQLWFTQQFPNPSAWFAARLKYTRSCAVMSMVGTILGLGDRHGENVNLEEGNGGVFHVDFNCLFDKGLTFAKPERVPFRLTHNMVAAMGIYGYEGPFRKSCELTLSILRQQEETLMTILEAFIYDPTLDLQKEKRTHRRGDVGVKLQPQSVVDSIKRKVRGLLPTESIPLGVEGQVEELIKQAVDPRNLAAMYIGWCPFLYLVPSQVWVNIVLSAHSTLEVSPNNRAGCKDTQCKKNSLKCTKGTIRFGSWVEIQEHGSWAWKHWGCVSGQQLENVRELCQQDDGSFDCNMIDGYDELDEHPELQEKVRRCVTQGFIDPEDFNGDPEKNKLGVIGIHLTPAQKRKKEEAEAAAAGDEGKPKAKGKRGRKKAANDDDDEEDEPQAKKARKSESVKAEEGEEKKPAAKPARGRKSVQVKNESEDEAPAPAATKKGRRASTQKVKDESDAEEKPVPAKKGRKAAAKKVKDEDEDDAPAPTPTPAPAPAKRGHKAAAAKADENEKPAPAKRGRKAATKKAAAAEEDDATEEEQEEAKPAAKTNLRRGRSAKA</sequence>
<dbReference type="InterPro" id="IPR012993">
    <property type="entry name" value="UME"/>
</dbReference>
<comment type="caution">
    <text evidence="27">The sequence shown here is derived from an EMBL/GenBank/DDBJ whole genome shotgun (WGS) entry which is preliminary data.</text>
</comment>
<keyword evidence="9" id="KW-0547">Nucleotide-binding</keyword>
<evidence type="ECO:0000256" key="15">
    <source>
        <dbReference type="ARBA" id="ARBA00022853"/>
    </source>
</evidence>
<evidence type="ECO:0000256" key="21">
    <source>
        <dbReference type="ARBA" id="ARBA00030459"/>
    </source>
</evidence>
<keyword evidence="16" id="KW-0234">DNA repair</keyword>
<evidence type="ECO:0000256" key="1">
    <source>
        <dbReference type="ARBA" id="ARBA00004123"/>
    </source>
</evidence>
<dbReference type="Gene3D" id="3.30.1010.10">
    <property type="entry name" value="Phosphatidylinositol 3-kinase Catalytic Subunit, Chain A, domain 4"/>
    <property type="match status" value="1"/>
</dbReference>
<dbReference type="InterPro" id="IPR000403">
    <property type="entry name" value="PI3/4_kinase_cat_dom"/>
</dbReference>
<dbReference type="InterPro" id="IPR050517">
    <property type="entry name" value="DDR_Repair_Kinase"/>
</dbReference>
<dbReference type="Proteomes" id="UP000266152">
    <property type="component" value="Unassembled WGS sequence"/>
</dbReference>
<feature type="region of interest" description="Disordered" evidence="23">
    <location>
        <begin position="3216"/>
        <end position="3423"/>
    </location>
</feature>
<keyword evidence="14" id="KW-0067">ATP-binding</keyword>
<keyword evidence="28" id="KW-1185">Reference proteome</keyword>
<dbReference type="GO" id="GO:0008270">
    <property type="term" value="F:zinc ion binding"/>
    <property type="evidence" value="ECO:0007669"/>
    <property type="project" value="UniProtKB-KW"/>
</dbReference>
<evidence type="ECO:0000256" key="11">
    <source>
        <dbReference type="ARBA" id="ARBA00022771"/>
    </source>
</evidence>
<comment type="subcellular location">
    <subcellularLocation>
        <location evidence="1">Nucleus</location>
    </subcellularLocation>
</comment>
<keyword evidence="10" id="KW-0227">DNA damage</keyword>
<evidence type="ECO:0000256" key="17">
    <source>
        <dbReference type="ARBA" id="ARBA00023242"/>
    </source>
</evidence>
<keyword evidence="8" id="KW-0479">Metal-binding</keyword>
<dbReference type="Pfam" id="PF25030">
    <property type="entry name" value="M-HEAT_ATR"/>
    <property type="match status" value="1"/>
</dbReference>
<dbReference type="SMART" id="SM00146">
    <property type="entry name" value="PI3Kc"/>
    <property type="match status" value="1"/>
</dbReference>
<dbReference type="GO" id="GO:0003677">
    <property type="term" value="F:DNA binding"/>
    <property type="evidence" value="ECO:0007669"/>
    <property type="project" value="InterPro"/>
</dbReference>
<dbReference type="InterPro" id="IPR036957">
    <property type="entry name" value="Znf_PARP_sf"/>
</dbReference>
<dbReference type="EMBL" id="PXOF01000076">
    <property type="protein sequence ID" value="RGP68074.1"/>
    <property type="molecule type" value="Genomic_DNA"/>
</dbReference>
<dbReference type="SMART" id="SM01336">
    <property type="entry name" value="zf-PARP"/>
    <property type="match status" value="1"/>
</dbReference>
<dbReference type="Pfam" id="PF00454">
    <property type="entry name" value="PI3_PI4_kinase"/>
    <property type="match status" value="1"/>
</dbReference>
<dbReference type="InterPro" id="IPR001510">
    <property type="entry name" value="Znf_PARP"/>
</dbReference>
<dbReference type="InterPro" id="IPR011009">
    <property type="entry name" value="Kinase-like_dom_sf"/>
</dbReference>
<accession>A0A395S6N0</accession>
<name>A0A395S6N0_FUSSP</name>
<evidence type="ECO:0000256" key="7">
    <source>
        <dbReference type="ARBA" id="ARBA00022679"/>
    </source>
</evidence>
<dbReference type="InterPro" id="IPR056802">
    <property type="entry name" value="ATR-like_M-HEAT"/>
</dbReference>
<dbReference type="CDD" id="cd10170">
    <property type="entry name" value="ASKHA_NBD_HSP70"/>
    <property type="match status" value="1"/>
</dbReference>
<feature type="compositionally biased region" description="Acidic residues" evidence="23">
    <location>
        <begin position="3394"/>
        <end position="3405"/>
    </location>
</feature>
<dbReference type="Pfam" id="PF02260">
    <property type="entry name" value="FATC"/>
    <property type="match status" value="1"/>
</dbReference>
<proteinExistence type="inferred from homology"/>
<dbReference type="Gene3D" id="3.90.640.10">
    <property type="entry name" value="Actin, Chain A, domain 4"/>
    <property type="match status" value="1"/>
</dbReference>
<feature type="compositionally biased region" description="Basic and acidic residues" evidence="23">
    <location>
        <begin position="3315"/>
        <end position="3327"/>
    </location>
</feature>
<organism evidence="27 28">
    <name type="scientific">Fusarium sporotrichioides</name>
    <dbReference type="NCBI Taxonomy" id="5514"/>
    <lineage>
        <taxon>Eukaryota</taxon>
        <taxon>Fungi</taxon>
        <taxon>Dikarya</taxon>
        <taxon>Ascomycota</taxon>
        <taxon>Pezizomycotina</taxon>
        <taxon>Sordariomycetes</taxon>
        <taxon>Hypocreomycetidae</taxon>
        <taxon>Hypocreales</taxon>
        <taxon>Nectriaceae</taxon>
        <taxon>Fusarium</taxon>
    </lineage>
</organism>
<keyword evidence="6" id="KW-0723">Serine/threonine-protein kinase</keyword>
<dbReference type="EC" id="2.7.11.1" evidence="4"/>
<feature type="region of interest" description="Disordered" evidence="23">
    <location>
        <begin position="1254"/>
        <end position="1289"/>
    </location>
</feature>
<dbReference type="Gene3D" id="1.10.1070.11">
    <property type="entry name" value="Phosphatidylinositol 3-/4-kinase, catalytic domain"/>
    <property type="match status" value="1"/>
</dbReference>
<keyword evidence="18" id="KW-0469">Meiosis</keyword>
<feature type="domain" description="FAT" evidence="25">
    <location>
        <begin position="2056"/>
        <end position="2623"/>
    </location>
</feature>
<dbReference type="GO" id="GO:0005694">
    <property type="term" value="C:chromosome"/>
    <property type="evidence" value="ECO:0007669"/>
    <property type="project" value="TreeGrafter"/>
</dbReference>
<evidence type="ECO:0000256" key="8">
    <source>
        <dbReference type="ARBA" id="ARBA00022723"/>
    </source>
</evidence>
<dbReference type="FunFam" id="3.30.1010.10:FF:000017">
    <property type="entry name" value="Inositol kinase kinase (UvsB)"/>
    <property type="match status" value="1"/>
</dbReference>
<keyword evidence="7" id="KW-0808">Transferase</keyword>
<feature type="region of interest" description="Disordered" evidence="23">
    <location>
        <begin position="1042"/>
        <end position="1062"/>
    </location>
</feature>
<evidence type="ECO:0000313" key="28">
    <source>
        <dbReference type="Proteomes" id="UP000266152"/>
    </source>
</evidence>
<dbReference type="InterPro" id="IPR058681">
    <property type="entry name" value="HEAT_MEC1_N"/>
</dbReference>
<dbReference type="InterPro" id="IPR003151">
    <property type="entry name" value="PIK-rel_kinase_FAT"/>
</dbReference>
<dbReference type="GO" id="GO:0005524">
    <property type="term" value="F:ATP binding"/>
    <property type="evidence" value="ECO:0007669"/>
    <property type="project" value="UniProtKB-KW"/>
</dbReference>
<dbReference type="InterPro" id="IPR036940">
    <property type="entry name" value="PI3/4_kinase_cat_sf"/>
</dbReference>
<dbReference type="SMART" id="SM00802">
    <property type="entry name" value="UME"/>
    <property type="match status" value="1"/>
</dbReference>
<dbReference type="PROSITE" id="PS51189">
    <property type="entry name" value="FAT"/>
    <property type="match status" value="1"/>
</dbReference>
<evidence type="ECO:0000256" key="3">
    <source>
        <dbReference type="ARBA" id="ARBA00011370"/>
    </source>
</evidence>
<evidence type="ECO:0000259" key="26">
    <source>
        <dbReference type="PROSITE" id="PS51190"/>
    </source>
</evidence>
<dbReference type="Pfam" id="PF23593">
    <property type="entry name" value="HEAT_ATR"/>
    <property type="match status" value="1"/>
</dbReference>
<feature type="compositionally biased region" description="Basic residues" evidence="23">
    <location>
        <begin position="3328"/>
        <end position="3338"/>
    </location>
</feature>
<evidence type="ECO:0000256" key="19">
    <source>
        <dbReference type="ARBA" id="ARBA00025079"/>
    </source>
</evidence>
<feature type="compositionally biased region" description="Basic residues" evidence="23">
    <location>
        <begin position="3236"/>
        <end position="3245"/>
    </location>
</feature>
<dbReference type="FunFam" id="1.10.1070.11:FF:000031">
    <property type="entry name" value="Phosphatidyl inositol 3-kinase"/>
    <property type="match status" value="1"/>
</dbReference>
<dbReference type="InterPro" id="IPR057564">
    <property type="entry name" value="HEAT_ATR"/>
</dbReference>
<evidence type="ECO:0000256" key="5">
    <source>
        <dbReference type="ARBA" id="ARBA00021345"/>
    </source>
</evidence>
<dbReference type="SUPFAM" id="SSF48371">
    <property type="entry name" value="ARM repeat"/>
    <property type="match status" value="1"/>
</dbReference>
<evidence type="ECO:0000256" key="12">
    <source>
        <dbReference type="ARBA" id="ARBA00022777"/>
    </source>
</evidence>
<dbReference type="InterPro" id="IPR003152">
    <property type="entry name" value="FATC_dom"/>
</dbReference>
<evidence type="ECO:0000256" key="16">
    <source>
        <dbReference type="ARBA" id="ARBA00023204"/>
    </source>
</evidence>
<feature type="domain" description="PI3K/PI4K catalytic" evidence="24">
    <location>
        <begin position="2737"/>
        <end position="3046"/>
    </location>
</feature>
<dbReference type="GO" id="GO:0005634">
    <property type="term" value="C:nucleus"/>
    <property type="evidence" value="ECO:0007669"/>
    <property type="project" value="UniProtKB-SubCell"/>
</dbReference>
<dbReference type="InterPro" id="IPR014009">
    <property type="entry name" value="PIK_FAT"/>
</dbReference>